<dbReference type="InterPro" id="IPR001315">
    <property type="entry name" value="CARD"/>
</dbReference>
<dbReference type="GO" id="GO:0009252">
    <property type="term" value="P:peptidoglycan biosynthetic process"/>
    <property type="evidence" value="ECO:0007669"/>
    <property type="project" value="InterPro"/>
</dbReference>
<comment type="catalytic activity">
    <reaction evidence="11">
        <text>[GlcNAc-(1-&gt;4)-Mur2Ac(oyl-L-Ala-gamma-D-Glu-L-Lys-D-Ala-D-Ala)](n)-di-trans,octa-cis-undecaprenyl diphosphate + beta-D-GlcNAc-(1-&gt;4)-Mur2Ac(oyl-L-Ala-gamma-D-Glu-L-Lys-D-Ala-D-Ala)-di-trans,octa-cis-undecaprenyl diphosphate = [GlcNAc-(1-&gt;4)-Mur2Ac(oyl-L-Ala-gamma-D-Glu-L-Lys-D-Ala-D-Ala)](n+1)-di-trans,octa-cis-undecaprenyl diphosphate + di-trans,octa-cis-undecaprenyl diphosphate + H(+)</text>
        <dbReference type="Rhea" id="RHEA:23708"/>
        <dbReference type="Rhea" id="RHEA-COMP:9602"/>
        <dbReference type="Rhea" id="RHEA-COMP:9603"/>
        <dbReference type="ChEBI" id="CHEBI:15378"/>
        <dbReference type="ChEBI" id="CHEBI:58405"/>
        <dbReference type="ChEBI" id="CHEBI:60033"/>
        <dbReference type="ChEBI" id="CHEBI:78435"/>
        <dbReference type="EC" id="2.4.99.28"/>
    </reaction>
</comment>
<proteinExistence type="inferred from homology"/>
<evidence type="ECO:0000256" key="11">
    <source>
        <dbReference type="ARBA" id="ARBA00049902"/>
    </source>
</evidence>
<gene>
    <name evidence="13" type="primary">pbpC</name>
    <name evidence="13" type="ORF">H9848_09585</name>
</gene>
<evidence type="ECO:0000256" key="10">
    <source>
        <dbReference type="ARBA" id="ARBA00044770"/>
    </source>
</evidence>
<evidence type="ECO:0000256" key="7">
    <source>
        <dbReference type="ARBA" id="ARBA00022679"/>
    </source>
</evidence>
<keyword evidence="5" id="KW-0645">Protease</keyword>
<keyword evidence="7" id="KW-0808">Transferase</keyword>
<protein>
    <recommendedName>
        <fullName evidence="10">peptidoglycan glycosyltransferase</fullName>
        <ecNumber evidence="10">2.4.99.28</ecNumber>
    </recommendedName>
</protein>
<dbReference type="GO" id="GO:0008955">
    <property type="term" value="F:peptidoglycan glycosyltransferase activity"/>
    <property type="evidence" value="ECO:0007669"/>
    <property type="project" value="UniProtKB-EC"/>
</dbReference>
<comment type="similarity">
    <text evidence="3">In the N-terminal section; belongs to the glycosyltransferase 51 family.</text>
</comment>
<reference evidence="13" key="1">
    <citation type="journal article" date="2021" name="PeerJ">
        <title>Extensive microbial diversity within the chicken gut microbiome revealed by metagenomics and culture.</title>
        <authorList>
            <person name="Gilroy R."/>
            <person name="Ravi A."/>
            <person name="Getino M."/>
            <person name="Pursley I."/>
            <person name="Horton D.L."/>
            <person name="Alikhan N.F."/>
            <person name="Baker D."/>
            <person name="Gharbi K."/>
            <person name="Hall N."/>
            <person name="Watson M."/>
            <person name="Adriaenssens E.M."/>
            <person name="Foster-Nyarko E."/>
            <person name="Jarju S."/>
            <person name="Secka A."/>
            <person name="Antonio M."/>
            <person name="Oren A."/>
            <person name="Chaudhuri R.R."/>
            <person name="La Ragione R."/>
            <person name="Hildebrand F."/>
            <person name="Pallen M.J."/>
        </authorList>
    </citation>
    <scope>NUCLEOTIDE SEQUENCE</scope>
    <source>
        <strain evidence="13">ChiHecec2B26-12326</strain>
    </source>
</reference>
<dbReference type="SUPFAM" id="SSF53955">
    <property type="entry name" value="Lysozyme-like"/>
    <property type="match status" value="1"/>
</dbReference>
<dbReference type="GO" id="GO:0004180">
    <property type="term" value="F:carboxypeptidase activity"/>
    <property type="evidence" value="ECO:0007669"/>
    <property type="project" value="UniProtKB-KW"/>
</dbReference>
<dbReference type="InterPro" id="IPR012338">
    <property type="entry name" value="Beta-lactam/transpept-like"/>
</dbReference>
<dbReference type="PANTHER" id="PTHR32282:SF15">
    <property type="entry name" value="PENICILLIN-BINDING PROTEIN 1C"/>
    <property type="match status" value="1"/>
</dbReference>
<dbReference type="InterPro" id="IPR036950">
    <property type="entry name" value="PBP_transglycosylase"/>
</dbReference>
<dbReference type="NCBIfam" id="TIGR02073">
    <property type="entry name" value="PBP_1c"/>
    <property type="match status" value="1"/>
</dbReference>
<keyword evidence="9" id="KW-0511">Multifunctional enzyme</keyword>
<accession>A0A9D1XT27</accession>
<dbReference type="Pfam" id="PF00912">
    <property type="entry name" value="Transgly"/>
    <property type="match status" value="1"/>
</dbReference>
<keyword evidence="6" id="KW-0328">Glycosyltransferase</keyword>
<sequence length="790" mass="87920">MKEWRKRAARLLAGIGAIGLLGWLALYKAVPRPLFQVPYSTLLYSAEDELLGARIAPDGQWRFPATDSLPGKFTACLLTYEDRRFLSHPGIDPAALLRALRLNARAGRVVSGGSTITMQLARIARGNRPRTLGEKLTEMGWALFLETTYSKREILNLYASHAPFGGNVVGVETAAWRYFGRSVFQLSWAECATLAVLPNSPALIHPGRNRERLREKRDRLLEALRDRKLLDQTEYELARMEPLPEAPLPLPDEAPHLLERLAAERPGQRVSSSVRHALQRRTQAIVNRYAREYSSNYIHNLAAIVADVETGEVLAYAGNATFPADERYGNHVDIVTAPRSTGSILKPFLYAGLLHDGTLLPSTLVADIPLNLNGFMPQNYNKTFYGAVPAHVAVERSLNVPLVRMLTLYNTGRLMALLKTLGMSTLRFSEEHYGASLILGGAEGTLWDLTGMYASLARTLGHHRRYNGRYNSADIHPLTPYPAPAEEPIRSVADKRLTDEAPLSRAALWFTFEAMAALNRPEEEADWQQFESMKKVAWKTGTSYGGRDAWAIGVTPRYAVGVWVGNASGEGRPGLTGVGNAAPVLFDLFSLLPGGAWFDIPYDEMVPMPVCSKSGHRASPLCDEVDTLYMPAAGLESGVCPYHRLVHLSPDGRHRVNSSCEAVDRMVTRSWFVLPPAQEYYYSGYHVDYRPLPPFKPGCAREQDRQIELIYPEHGAVLYPPKGFSGRPERFIFRAAHARPDATLYWHLNETYVGETRGDHSLSLSIKPGAYTLTLVDDEGGQKKIRFEVK</sequence>
<dbReference type="AlphaFoldDB" id="A0A9D1XT27"/>
<dbReference type="InterPro" id="IPR009647">
    <property type="entry name" value="PBP_C"/>
</dbReference>
<dbReference type="Gene3D" id="1.10.3810.10">
    <property type="entry name" value="Biosynthetic peptidoglycan transglycosylase-like"/>
    <property type="match status" value="1"/>
</dbReference>
<dbReference type="EMBL" id="DXEN01000072">
    <property type="protein sequence ID" value="HIX86840.1"/>
    <property type="molecule type" value="Genomic_DNA"/>
</dbReference>
<dbReference type="Proteomes" id="UP000823847">
    <property type="component" value="Unassembled WGS sequence"/>
</dbReference>
<reference evidence="13" key="2">
    <citation type="submission" date="2021-04" db="EMBL/GenBank/DDBJ databases">
        <authorList>
            <person name="Gilroy R."/>
        </authorList>
    </citation>
    <scope>NUCLEOTIDE SEQUENCE</scope>
    <source>
        <strain evidence="13">ChiHecec2B26-12326</strain>
    </source>
</reference>
<evidence type="ECO:0000256" key="4">
    <source>
        <dbReference type="ARBA" id="ARBA00022645"/>
    </source>
</evidence>
<dbReference type="SUPFAM" id="SSF56601">
    <property type="entry name" value="beta-lactamase/transpeptidase-like"/>
    <property type="match status" value="1"/>
</dbReference>
<dbReference type="Pfam" id="PF06832">
    <property type="entry name" value="BiPBP_C"/>
    <property type="match status" value="1"/>
</dbReference>
<keyword evidence="8" id="KW-0378">Hydrolase</keyword>
<evidence type="ECO:0000313" key="13">
    <source>
        <dbReference type="EMBL" id="HIX86840.1"/>
    </source>
</evidence>
<feature type="domain" description="CARD" evidence="12">
    <location>
        <begin position="208"/>
        <end position="293"/>
    </location>
</feature>
<dbReference type="GO" id="GO:0006508">
    <property type="term" value="P:proteolysis"/>
    <property type="evidence" value="ECO:0007669"/>
    <property type="project" value="UniProtKB-KW"/>
</dbReference>
<dbReference type="InterPro" id="IPR001264">
    <property type="entry name" value="Glyco_trans_51"/>
</dbReference>
<organism evidence="13 14">
    <name type="scientific">Candidatus Parabacteroides intestinigallinarum</name>
    <dbReference type="NCBI Taxonomy" id="2838722"/>
    <lineage>
        <taxon>Bacteria</taxon>
        <taxon>Pseudomonadati</taxon>
        <taxon>Bacteroidota</taxon>
        <taxon>Bacteroidia</taxon>
        <taxon>Bacteroidales</taxon>
        <taxon>Tannerellaceae</taxon>
        <taxon>Parabacteroides</taxon>
    </lineage>
</organism>
<dbReference type="EC" id="2.4.99.28" evidence="10"/>
<evidence type="ECO:0000256" key="6">
    <source>
        <dbReference type="ARBA" id="ARBA00022676"/>
    </source>
</evidence>
<evidence type="ECO:0000259" key="12">
    <source>
        <dbReference type="PROSITE" id="PS50209"/>
    </source>
</evidence>
<dbReference type="InterPro" id="IPR050396">
    <property type="entry name" value="Glycosyltr_51/Transpeptidase"/>
</dbReference>
<keyword evidence="4" id="KW-0121">Carboxypeptidase</keyword>
<dbReference type="PROSITE" id="PS50209">
    <property type="entry name" value="CARD"/>
    <property type="match status" value="1"/>
</dbReference>
<evidence type="ECO:0000256" key="5">
    <source>
        <dbReference type="ARBA" id="ARBA00022670"/>
    </source>
</evidence>
<comment type="pathway">
    <text evidence="1">Cell wall biogenesis; peptidoglycan biosynthesis.</text>
</comment>
<dbReference type="InterPro" id="IPR011815">
    <property type="entry name" value="PBP_1c"/>
</dbReference>
<dbReference type="GO" id="GO:0030288">
    <property type="term" value="C:outer membrane-bounded periplasmic space"/>
    <property type="evidence" value="ECO:0007669"/>
    <property type="project" value="TreeGrafter"/>
</dbReference>
<dbReference type="InterPro" id="IPR023346">
    <property type="entry name" value="Lysozyme-like_dom_sf"/>
</dbReference>
<evidence type="ECO:0000256" key="3">
    <source>
        <dbReference type="ARBA" id="ARBA00007739"/>
    </source>
</evidence>
<name>A0A9D1XT27_9BACT</name>
<dbReference type="InterPro" id="IPR001460">
    <property type="entry name" value="PCN-bd_Tpept"/>
</dbReference>
<evidence type="ECO:0000256" key="2">
    <source>
        <dbReference type="ARBA" id="ARBA00007090"/>
    </source>
</evidence>
<comment type="caution">
    <text evidence="13">The sequence shown here is derived from an EMBL/GenBank/DDBJ whole genome shotgun (WGS) entry which is preliminary data.</text>
</comment>
<evidence type="ECO:0000313" key="14">
    <source>
        <dbReference type="Proteomes" id="UP000823847"/>
    </source>
</evidence>
<dbReference type="GO" id="GO:0008658">
    <property type="term" value="F:penicillin binding"/>
    <property type="evidence" value="ECO:0007669"/>
    <property type="project" value="InterPro"/>
</dbReference>
<comment type="similarity">
    <text evidence="2">In the C-terminal section; belongs to the transpeptidase family.</text>
</comment>
<dbReference type="Gene3D" id="3.40.710.10">
    <property type="entry name" value="DD-peptidase/beta-lactamase superfamily"/>
    <property type="match status" value="1"/>
</dbReference>
<evidence type="ECO:0000256" key="9">
    <source>
        <dbReference type="ARBA" id="ARBA00023268"/>
    </source>
</evidence>
<dbReference type="PANTHER" id="PTHR32282">
    <property type="entry name" value="BINDING PROTEIN TRANSPEPTIDASE, PUTATIVE-RELATED"/>
    <property type="match status" value="1"/>
</dbReference>
<evidence type="ECO:0000256" key="1">
    <source>
        <dbReference type="ARBA" id="ARBA00004752"/>
    </source>
</evidence>
<evidence type="ECO:0000256" key="8">
    <source>
        <dbReference type="ARBA" id="ARBA00022801"/>
    </source>
</evidence>
<dbReference type="Pfam" id="PF00905">
    <property type="entry name" value="Transpeptidase"/>
    <property type="match status" value="1"/>
</dbReference>